<evidence type="ECO:0000313" key="1">
    <source>
        <dbReference type="EMBL" id="KAI3810317.1"/>
    </source>
</evidence>
<protein>
    <submittedName>
        <fullName evidence="1">Uncharacterized protein</fullName>
    </submittedName>
</protein>
<proteinExistence type="predicted"/>
<reference evidence="1 2" key="2">
    <citation type="journal article" date="2022" name="Mol. Ecol. Resour.">
        <title>The genomes of chicory, endive, great burdock and yacon provide insights into Asteraceae paleo-polyploidization history and plant inulin production.</title>
        <authorList>
            <person name="Fan W."/>
            <person name="Wang S."/>
            <person name="Wang H."/>
            <person name="Wang A."/>
            <person name="Jiang F."/>
            <person name="Liu H."/>
            <person name="Zhao H."/>
            <person name="Xu D."/>
            <person name="Zhang Y."/>
        </authorList>
    </citation>
    <scope>NUCLEOTIDE SEQUENCE [LARGE SCALE GENOMIC DNA]</scope>
    <source>
        <strain evidence="2">cv. Yunnan</strain>
        <tissue evidence="1">Leaves</tissue>
    </source>
</reference>
<dbReference type="Proteomes" id="UP001056120">
    <property type="component" value="Linkage Group LG07"/>
</dbReference>
<dbReference type="EMBL" id="CM042024">
    <property type="protein sequence ID" value="KAI3810317.1"/>
    <property type="molecule type" value="Genomic_DNA"/>
</dbReference>
<comment type="caution">
    <text evidence="1">The sequence shown here is derived from an EMBL/GenBank/DDBJ whole genome shotgun (WGS) entry which is preliminary data.</text>
</comment>
<organism evidence="1 2">
    <name type="scientific">Smallanthus sonchifolius</name>
    <dbReference type="NCBI Taxonomy" id="185202"/>
    <lineage>
        <taxon>Eukaryota</taxon>
        <taxon>Viridiplantae</taxon>
        <taxon>Streptophyta</taxon>
        <taxon>Embryophyta</taxon>
        <taxon>Tracheophyta</taxon>
        <taxon>Spermatophyta</taxon>
        <taxon>Magnoliopsida</taxon>
        <taxon>eudicotyledons</taxon>
        <taxon>Gunneridae</taxon>
        <taxon>Pentapetalae</taxon>
        <taxon>asterids</taxon>
        <taxon>campanulids</taxon>
        <taxon>Asterales</taxon>
        <taxon>Asteraceae</taxon>
        <taxon>Asteroideae</taxon>
        <taxon>Heliantheae alliance</taxon>
        <taxon>Millerieae</taxon>
        <taxon>Smallanthus</taxon>
    </lineage>
</organism>
<accession>A0ACB9IR74</accession>
<reference evidence="2" key="1">
    <citation type="journal article" date="2022" name="Mol. Ecol. Resour.">
        <title>The genomes of chicory, endive, great burdock and yacon provide insights into Asteraceae palaeo-polyploidization history and plant inulin production.</title>
        <authorList>
            <person name="Fan W."/>
            <person name="Wang S."/>
            <person name="Wang H."/>
            <person name="Wang A."/>
            <person name="Jiang F."/>
            <person name="Liu H."/>
            <person name="Zhao H."/>
            <person name="Xu D."/>
            <person name="Zhang Y."/>
        </authorList>
    </citation>
    <scope>NUCLEOTIDE SEQUENCE [LARGE SCALE GENOMIC DNA]</scope>
    <source>
        <strain evidence="2">cv. Yunnan</strain>
    </source>
</reference>
<gene>
    <name evidence="1" type="ORF">L1987_19929</name>
</gene>
<name>A0ACB9IR74_9ASTR</name>
<evidence type="ECO:0000313" key="2">
    <source>
        <dbReference type="Proteomes" id="UP001056120"/>
    </source>
</evidence>
<sequence>MNSTTAPGRRAVVTIMFCDLSLPDFKKPAEFLMSEIEGQKDTSYCNHDLKLKVGSPSLRSNSFEEGEDDSHGDPDSSLVAVGEFSGHIGATKWVNMIQINPP</sequence>
<keyword evidence="2" id="KW-1185">Reference proteome</keyword>